<dbReference type="InterPro" id="IPR036291">
    <property type="entry name" value="NAD(P)-bd_dom_sf"/>
</dbReference>
<dbReference type="EC" id="5.1.3.2" evidence="5 10"/>
<dbReference type="InterPro" id="IPR005886">
    <property type="entry name" value="UDP_G4E"/>
</dbReference>
<keyword evidence="9 10" id="KW-0119">Carbohydrate metabolism</keyword>
<keyword evidence="8 10" id="KW-0413">Isomerase</keyword>
<evidence type="ECO:0000256" key="8">
    <source>
        <dbReference type="ARBA" id="ARBA00023235"/>
    </source>
</evidence>
<evidence type="ECO:0000256" key="3">
    <source>
        <dbReference type="ARBA" id="ARBA00004947"/>
    </source>
</evidence>
<reference evidence="12 13" key="1">
    <citation type="submission" date="2023-02" db="EMBL/GenBank/DDBJ databases">
        <title>Genome sequence of Sphingomonas naphthae.</title>
        <authorList>
            <person name="Kim S."/>
            <person name="Heo J."/>
            <person name="Kwon S.-W."/>
        </authorList>
    </citation>
    <scope>NUCLEOTIDE SEQUENCE [LARGE SCALE GENOMIC DNA]</scope>
    <source>
        <strain evidence="12 13">KACC 18716</strain>
    </source>
</reference>
<comment type="cofactor">
    <cofactor evidence="2 10">
        <name>NAD(+)</name>
        <dbReference type="ChEBI" id="CHEBI:57540"/>
    </cofactor>
</comment>
<dbReference type="SUPFAM" id="SSF51735">
    <property type="entry name" value="NAD(P)-binding Rossmann-fold domains"/>
    <property type="match status" value="1"/>
</dbReference>
<evidence type="ECO:0000256" key="1">
    <source>
        <dbReference type="ARBA" id="ARBA00000083"/>
    </source>
</evidence>
<evidence type="ECO:0000256" key="9">
    <source>
        <dbReference type="ARBA" id="ARBA00023277"/>
    </source>
</evidence>
<accession>A0ABY7TLE3</accession>
<dbReference type="InterPro" id="IPR001509">
    <property type="entry name" value="Epimerase_deHydtase"/>
</dbReference>
<dbReference type="PANTHER" id="PTHR43725:SF53">
    <property type="entry name" value="UDP-ARABINOSE 4-EPIMERASE 1"/>
    <property type="match status" value="1"/>
</dbReference>
<evidence type="ECO:0000256" key="2">
    <source>
        <dbReference type="ARBA" id="ARBA00001911"/>
    </source>
</evidence>
<dbReference type="Pfam" id="PF01370">
    <property type="entry name" value="Epimerase"/>
    <property type="match status" value="1"/>
</dbReference>
<dbReference type="Gene3D" id="3.90.25.10">
    <property type="entry name" value="UDP-galactose 4-epimerase, domain 1"/>
    <property type="match status" value="1"/>
</dbReference>
<evidence type="ECO:0000313" key="13">
    <source>
        <dbReference type="Proteomes" id="UP001220395"/>
    </source>
</evidence>
<proteinExistence type="inferred from homology"/>
<feature type="domain" description="NAD-dependent epimerase/dehydratase" evidence="11">
    <location>
        <begin position="3"/>
        <end position="250"/>
    </location>
</feature>
<evidence type="ECO:0000256" key="5">
    <source>
        <dbReference type="ARBA" id="ARBA00013189"/>
    </source>
</evidence>
<comment type="similarity">
    <text evidence="4 10">Belongs to the NAD(P)-dependent epimerase/dehydratase family.</text>
</comment>
<evidence type="ECO:0000313" key="12">
    <source>
        <dbReference type="EMBL" id="WCT74047.1"/>
    </source>
</evidence>
<dbReference type="Proteomes" id="UP001220395">
    <property type="component" value="Chromosome"/>
</dbReference>
<dbReference type="NCBIfam" id="TIGR01179">
    <property type="entry name" value="galE"/>
    <property type="match status" value="1"/>
</dbReference>
<comment type="catalytic activity">
    <reaction evidence="1 10">
        <text>UDP-alpha-D-glucose = UDP-alpha-D-galactose</text>
        <dbReference type="Rhea" id="RHEA:22168"/>
        <dbReference type="ChEBI" id="CHEBI:58885"/>
        <dbReference type="ChEBI" id="CHEBI:66914"/>
        <dbReference type="EC" id="5.1.3.2"/>
    </reaction>
</comment>
<dbReference type="Gene3D" id="3.40.50.720">
    <property type="entry name" value="NAD(P)-binding Rossmann-like Domain"/>
    <property type="match status" value="1"/>
</dbReference>
<dbReference type="GO" id="GO:0003978">
    <property type="term" value="F:UDP-glucose 4-epimerase activity"/>
    <property type="evidence" value="ECO:0007669"/>
    <property type="project" value="UniProtKB-EC"/>
</dbReference>
<evidence type="ECO:0000259" key="11">
    <source>
        <dbReference type="Pfam" id="PF01370"/>
    </source>
</evidence>
<keyword evidence="13" id="KW-1185">Reference proteome</keyword>
<keyword evidence="7 10" id="KW-0520">NAD</keyword>
<comment type="pathway">
    <text evidence="3 10">Carbohydrate metabolism; galactose metabolism.</text>
</comment>
<protein>
    <recommendedName>
        <fullName evidence="6 10">UDP-glucose 4-epimerase</fullName>
        <ecNumber evidence="5 10">5.1.3.2</ecNumber>
    </recommendedName>
</protein>
<dbReference type="CDD" id="cd05247">
    <property type="entry name" value="UDP_G4E_1_SDR_e"/>
    <property type="match status" value="1"/>
</dbReference>
<gene>
    <name evidence="12" type="primary">galE</name>
    <name evidence="12" type="ORF">PQ455_02105</name>
</gene>
<organism evidence="12 13">
    <name type="scientific">Sphingomonas naphthae</name>
    <dbReference type="NCBI Taxonomy" id="1813468"/>
    <lineage>
        <taxon>Bacteria</taxon>
        <taxon>Pseudomonadati</taxon>
        <taxon>Pseudomonadota</taxon>
        <taxon>Alphaproteobacteria</taxon>
        <taxon>Sphingomonadales</taxon>
        <taxon>Sphingomonadaceae</taxon>
        <taxon>Sphingomonas</taxon>
    </lineage>
</organism>
<name>A0ABY7TLE3_9SPHN</name>
<evidence type="ECO:0000256" key="6">
    <source>
        <dbReference type="ARBA" id="ARBA00018569"/>
    </source>
</evidence>
<evidence type="ECO:0000256" key="10">
    <source>
        <dbReference type="RuleBase" id="RU366046"/>
    </source>
</evidence>
<comment type="subunit">
    <text evidence="10">Homodimer.</text>
</comment>
<evidence type="ECO:0000256" key="4">
    <source>
        <dbReference type="ARBA" id="ARBA00007637"/>
    </source>
</evidence>
<dbReference type="RefSeq" id="WP_273688767.1">
    <property type="nucleotide sequence ID" value="NZ_CP117411.1"/>
</dbReference>
<dbReference type="EMBL" id="CP117411">
    <property type="protein sequence ID" value="WCT74047.1"/>
    <property type="molecule type" value="Genomic_DNA"/>
</dbReference>
<dbReference type="PANTHER" id="PTHR43725">
    <property type="entry name" value="UDP-GLUCOSE 4-EPIMERASE"/>
    <property type="match status" value="1"/>
</dbReference>
<evidence type="ECO:0000256" key="7">
    <source>
        <dbReference type="ARBA" id="ARBA00023027"/>
    </source>
</evidence>
<sequence>MKVLVTGGAGYIGSHTAKRLAEHGHTPITFDNLSTGHRALARFGPLVVGDVTDPAALDAAISAHRPEAIVHFAALSQVGESMQRPELYFRNNVGGTVALVEAALRGRIGTFVFSSTAATYGIPSHVPILETQAVQPINPYGESKLACEMLLRSASAAHGLSCTALRYFNAAGADPGGLIGEAHDPETHAIPLLLMAAAGKRAGFAIFGDDYDTPDGTCIRDYLHVTDLAEAHVRALTLSGAARFEAINLGTGHGQSVRELVDAARAVTGRDFRVEARPRRAGDPPSLVADAGKALDLLGWKAEHSSLDHIMRTAWDWTNAPANPLHNRG</sequence>